<evidence type="ECO:0000256" key="5">
    <source>
        <dbReference type="ARBA" id="ARBA00022833"/>
    </source>
</evidence>
<evidence type="ECO:0000256" key="4">
    <source>
        <dbReference type="ARBA" id="ARBA00022723"/>
    </source>
</evidence>
<dbReference type="KEGG" id="flt:Sv326_0569"/>
<keyword evidence="6" id="KW-0238">DNA-binding</keyword>
<feature type="domain" description="Probable transposase IS891/IS1136/IS1341" evidence="8">
    <location>
        <begin position="156"/>
        <end position="266"/>
    </location>
</feature>
<dbReference type="PANTHER" id="PTHR30405">
    <property type="entry name" value="TRANSPOSASE"/>
    <property type="match status" value="1"/>
</dbReference>
<evidence type="ECO:0000313" key="11">
    <source>
        <dbReference type="EMBL" id="QLJ52744.1"/>
    </source>
</evidence>
<keyword evidence="7" id="KW-0233">DNA recombination</keyword>
<evidence type="ECO:0000256" key="1">
    <source>
        <dbReference type="ARBA" id="ARBA00008761"/>
    </source>
</evidence>
<dbReference type="PANTHER" id="PTHR30405:SF11">
    <property type="entry name" value="RNA-GUIDED DNA ENDONUCLEASE RV2885C-RELATED"/>
    <property type="match status" value="1"/>
</dbReference>
<comment type="similarity">
    <text evidence="1">In the C-terminal section; belongs to the transposase 35 family.</text>
</comment>
<evidence type="ECO:0000259" key="9">
    <source>
        <dbReference type="Pfam" id="PF07282"/>
    </source>
</evidence>
<proteinExistence type="inferred from homology"/>
<feature type="domain" description="Cas12f1-like TNB" evidence="9">
    <location>
        <begin position="279"/>
        <end position="344"/>
    </location>
</feature>
<evidence type="ECO:0000259" key="10">
    <source>
        <dbReference type="Pfam" id="PF12323"/>
    </source>
</evidence>
<dbReference type="Pfam" id="PF01385">
    <property type="entry name" value="OrfB_IS605"/>
    <property type="match status" value="1"/>
</dbReference>
<reference evidence="12" key="1">
    <citation type="submission" date="2020-07" db="EMBL/GenBank/DDBJ databases">
        <title>Metabolic diversity and evolutionary history of the archaeal phylum ###Micrarchaeota### uncovered from a freshwater lake metagenome.</title>
        <authorList>
            <person name="Kadnikov V.V."/>
            <person name="Savvichev A.S."/>
            <person name="Mardanov A.V."/>
            <person name="Beletsky A.V."/>
            <person name="Chupakov A.V."/>
            <person name="Kokryatskaya N.M."/>
            <person name="Pimenov N.V."/>
            <person name="Ravin N.V."/>
        </authorList>
    </citation>
    <scope>NUCLEOTIDE SEQUENCE [LARGE SCALE GENOMIC DNA]</scope>
</reference>
<accession>A0A7D6BUV7</accession>
<protein>
    <submittedName>
        <fullName evidence="11">Mobile element protein</fullName>
    </submittedName>
</protein>
<dbReference type="GO" id="GO:0032196">
    <property type="term" value="P:transposition"/>
    <property type="evidence" value="ECO:0007669"/>
    <property type="project" value="UniProtKB-KW"/>
</dbReference>
<sequence>MRAYKFRIYPSKKQEEEMQRHLWISKELWNKLLEKTKKKYEKEKKFFTRSELQVMVKESGLYSQTAQGIAHRLDRALKAKIKAKKQGKNWGFPRFKSFDRMKALYYPQSGFSLEKKLKVTPFGELSIKKHREVKGSIKTLTLKKEPSGKWFAIFTAEEEKSLPKENKGETVGIDLGLKTFATLSNGQKIKNPRQFDRYQDRLAFIQREFSKKKKGSSNRKRAKVRVAKLHEKISDCRRDFLHKISTELVNDYSIIALEKLATKEMIEQNYGKQINDAGWNMFANMLAYKAEGAGCRVVFVNPVNTTKECSSCGIITEKTLWDRIHNCPFCGLNIDRDLNAARVILKRATPGQGGSNASGDVAVATSRKEEAHTYL</sequence>
<organism evidence="11 12">
    <name type="scientific">Fermentimicrarchaeum limneticum</name>
    <dbReference type="NCBI Taxonomy" id="2795018"/>
    <lineage>
        <taxon>Archaea</taxon>
        <taxon>Candidatus Micrarchaeota</taxon>
        <taxon>Candidatus Fermentimicrarchaeales</taxon>
        <taxon>Candidatus Fermentimicrarchaeaceae</taxon>
        <taxon>Candidatus Fermentimicrarchaeum</taxon>
    </lineage>
</organism>
<evidence type="ECO:0000256" key="3">
    <source>
        <dbReference type="ARBA" id="ARBA00022578"/>
    </source>
</evidence>
<evidence type="ECO:0000256" key="7">
    <source>
        <dbReference type="ARBA" id="ARBA00023172"/>
    </source>
</evidence>
<gene>
    <name evidence="11" type="ORF">Sv326_0569</name>
</gene>
<feature type="domain" description="Transposase putative helix-turn-helix" evidence="10">
    <location>
        <begin position="2"/>
        <end position="45"/>
    </location>
</feature>
<dbReference type="Pfam" id="PF12323">
    <property type="entry name" value="HTH_OrfB_IS605"/>
    <property type="match status" value="1"/>
</dbReference>
<dbReference type="Pfam" id="PF07282">
    <property type="entry name" value="Cas12f1-like_TNB"/>
    <property type="match status" value="1"/>
</dbReference>
<keyword evidence="3" id="KW-0815">Transposition</keyword>
<keyword evidence="4" id="KW-0479">Metal-binding</keyword>
<comment type="similarity">
    <text evidence="2">In the N-terminal section; belongs to the transposase 2 family.</text>
</comment>
<dbReference type="GO" id="GO:0003677">
    <property type="term" value="F:DNA binding"/>
    <property type="evidence" value="ECO:0007669"/>
    <property type="project" value="UniProtKB-KW"/>
</dbReference>
<dbReference type="NCBIfam" id="NF040570">
    <property type="entry name" value="guided_TnpB"/>
    <property type="match status" value="1"/>
</dbReference>
<dbReference type="InterPro" id="IPR021027">
    <property type="entry name" value="Transposase_put_HTH"/>
</dbReference>
<dbReference type="InterPro" id="IPR051399">
    <property type="entry name" value="RNA-guided_DNA_endo/Transpos"/>
</dbReference>
<dbReference type="InterPro" id="IPR001959">
    <property type="entry name" value="Transposase"/>
</dbReference>
<dbReference type="AlphaFoldDB" id="A0A7D6BUV7"/>
<dbReference type="NCBIfam" id="TIGR01766">
    <property type="entry name" value="IS200/IS605 family accessory protein TnpB-like domain"/>
    <property type="match status" value="1"/>
</dbReference>
<evidence type="ECO:0000313" key="12">
    <source>
        <dbReference type="Proteomes" id="UP000510821"/>
    </source>
</evidence>
<evidence type="ECO:0000259" key="8">
    <source>
        <dbReference type="Pfam" id="PF01385"/>
    </source>
</evidence>
<dbReference type="Proteomes" id="UP000510821">
    <property type="component" value="Chromosome"/>
</dbReference>
<evidence type="ECO:0000256" key="2">
    <source>
        <dbReference type="ARBA" id="ARBA00011044"/>
    </source>
</evidence>
<dbReference type="InterPro" id="IPR010095">
    <property type="entry name" value="Cas12f1-like_TNB"/>
</dbReference>
<evidence type="ECO:0000256" key="6">
    <source>
        <dbReference type="ARBA" id="ARBA00023125"/>
    </source>
</evidence>
<keyword evidence="5" id="KW-0862">Zinc</keyword>
<dbReference type="GO" id="GO:0046872">
    <property type="term" value="F:metal ion binding"/>
    <property type="evidence" value="ECO:0007669"/>
    <property type="project" value="UniProtKB-KW"/>
</dbReference>
<dbReference type="GO" id="GO:0006310">
    <property type="term" value="P:DNA recombination"/>
    <property type="evidence" value="ECO:0007669"/>
    <property type="project" value="UniProtKB-KW"/>
</dbReference>
<name>A0A7D6BUV7_FERL1</name>
<dbReference type="EMBL" id="CP058998">
    <property type="protein sequence ID" value="QLJ52744.1"/>
    <property type="molecule type" value="Genomic_DNA"/>
</dbReference>